<gene>
    <name evidence="1" type="ORF">QWZ16_09210</name>
</gene>
<organism evidence="1 2">
    <name type="scientific">Vibrio ostreicida</name>
    <dbReference type="NCBI Taxonomy" id="526588"/>
    <lineage>
        <taxon>Bacteria</taxon>
        <taxon>Pseudomonadati</taxon>
        <taxon>Pseudomonadota</taxon>
        <taxon>Gammaproteobacteria</taxon>
        <taxon>Vibrionales</taxon>
        <taxon>Vibrionaceae</taxon>
        <taxon>Vibrio</taxon>
    </lineage>
</organism>
<dbReference type="RefSeq" id="WP_290311612.1">
    <property type="nucleotide sequence ID" value="NZ_JAUFQC010000001.1"/>
</dbReference>
<dbReference type="EMBL" id="JAUFQC010000001">
    <property type="protein sequence ID" value="MDN3609875.1"/>
    <property type="molecule type" value="Genomic_DNA"/>
</dbReference>
<protein>
    <submittedName>
        <fullName evidence="1">Uncharacterized protein</fullName>
    </submittedName>
</protein>
<dbReference type="Proteomes" id="UP001238540">
    <property type="component" value="Unassembled WGS sequence"/>
</dbReference>
<comment type="caution">
    <text evidence="1">The sequence shown here is derived from an EMBL/GenBank/DDBJ whole genome shotgun (WGS) entry which is preliminary data.</text>
</comment>
<reference evidence="2" key="1">
    <citation type="journal article" date="2019" name="Int. J. Syst. Evol. Microbiol.">
        <title>The Global Catalogue of Microorganisms (GCM) 10K type strain sequencing project: providing services to taxonomists for standard genome sequencing and annotation.</title>
        <authorList>
            <consortium name="The Broad Institute Genomics Platform"/>
            <consortium name="The Broad Institute Genome Sequencing Center for Infectious Disease"/>
            <person name="Wu L."/>
            <person name="Ma J."/>
        </authorList>
    </citation>
    <scope>NUCLEOTIDE SEQUENCE [LARGE SCALE GENOMIC DNA]</scope>
    <source>
        <strain evidence="2">CECT 7398</strain>
    </source>
</reference>
<proteinExistence type="predicted"/>
<keyword evidence="2" id="KW-1185">Reference proteome</keyword>
<accession>A0ABT8BUQ7</accession>
<evidence type="ECO:0000313" key="1">
    <source>
        <dbReference type="EMBL" id="MDN3609875.1"/>
    </source>
</evidence>
<sequence length="56" mass="6516">MLRVQEKQERSEQQPFVLDKAVLNGAYMKSPSLEGRNLHEPEGHLSYEIKLSNIYN</sequence>
<evidence type="ECO:0000313" key="2">
    <source>
        <dbReference type="Proteomes" id="UP001238540"/>
    </source>
</evidence>
<name>A0ABT8BUQ7_9VIBR</name>